<feature type="region of interest" description="Disordered" evidence="1">
    <location>
        <begin position="193"/>
        <end position="239"/>
    </location>
</feature>
<reference evidence="2" key="1">
    <citation type="submission" date="2021-04" db="EMBL/GenBank/DDBJ databases">
        <title>First draft genome resource for Brassicaceae pathogens Fusarium oxysporum f. sp. raphani and Fusarium oxysporum f. sp. rapae.</title>
        <authorList>
            <person name="Asai S."/>
        </authorList>
    </citation>
    <scope>NUCLEOTIDE SEQUENCE</scope>
    <source>
        <strain evidence="2">Tf1208</strain>
    </source>
</reference>
<organism evidence="2 3">
    <name type="scientific">Fusarium oxysporum f. sp. rapae</name>
    <dbReference type="NCBI Taxonomy" id="485398"/>
    <lineage>
        <taxon>Eukaryota</taxon>
        <taxon>Fungi</taxon>
        <taxon>Dikarya</taxon>
        <taxon>Ascomycota</taxon>
        <taxon>Pezizomycotina</taxon>
        <taxon>Sordariomycetes</taxon>
        <taxon>Hypocreomycetidae</taxon>
        <taxon>Hypocreales</taxon>
        <taxon>Nectriaceae</taxon>
        <taxon>Fusarium</taxon>
        <taxon>Fusarium oxysporum species complex</taxon>
    </lineage>
</organism>
<protein>
    <submittedName>
        <fullName evidence="2">Uncharacterized protein</fullName>
    </submittedName>
</protein>
<comment type="caution">
    <text evidence="2">The sequence shown here is derived from an EMBL/GenBank/DDBJ whole genome shotgun (WGS) entry which is preliminary data.</text>
</comment>
<feature type="region of interest" description="Disordered" evidence="1">
    <location>
        <begin position="15"/>
        <end position="56"/>
    </location>
</feature>
<evidence type="ECO:0000313" key="3">
    <source>
        <dbReference type="Proteomes" id="UP000694050"/>
    </source>
</evidence>
<accession>A0A8J5TX78</accession>
<gene>
    <name evidence="2" type="ORF">Forpe1208_v016389</name>
</gene>
<proteinExistence type="predicted"/>
<dbReference type="AlphaFoldDB" id="A0A8J5TX78"/>
<evidence type="ECO:0000313" key="2">
    <source>
        <dbReference type="EMBL" id="KAG7403431.1"/>
    </source>
</evidence>
<dbReference type="EMBL" id="JAELUQ010000015">
    <property type="protein sequence ID" value="KAG7403431.1"/>
    <property type="molecule type" value="Genomic_DNA"/>
</dbReference>
<sequence length="239" mass="27593">MSTHDLAQTHCNTMQHATKQLEHPRLDTTSSQKKRTARPARRVRPRRGQKRNPGKRFSMREAFIDGSTLLREAARLAKFDGISLDLCFWDPGCSSWVGVEPRPSGAISRSIREFEDGRATFQKSLRSLEKRLAKYVEAYRVPCRFKCFDPFKEQWLVTIGAPAGWLMDSRDWERACESRLPYEARWEVRRDREVADPVSTSSQDVTRKGGREGERESERVREKEETPLVLTGDSTSRSM</sequence>
<evidence type="ECO:0000256" key="1">
    <source>
        <dbReference type="SAM" id="MobiDB-lite"/>
    </source>
</evidence>
<dbReference type="Proteomes" id="UP000694050">
    <property type="component" value="Unassembled WGS sequence"/>
</dbReference>
<feature type="compositionally biased region" description="Basic residues" evidence="1">
    <location>
        <begin position="32"/>
        <end position="54"/>
    </location>
</feature>
<name>A0A8J5TX78_FUSOX</name>
<feature type="compositionally biased region" description="Basic and acidic residues" evidence="1">
    <location>
        <begin position="205"/>
        <end position="226"/>
    </location>
</feature>